<gene>
    <name evidence="2" type="ORF">IAB81_03245</name>
</gene>
<dbReference type="Proteomes" id="UP000823604">
    <property type="component" value="Unassembled WGS sequence"/>
</dbReference>
<proteinExistence type="predicted"/>
<accession>A0A9D9IGY9</accession>
<protein>
    <submittedName>
        <fullName evidence="2">Uncharacterized protein</fullName>
    </submittedName>
</protein>
<comment type="caution">
    <text evidence="2">The sequence shown here is derived from an EMBL/GenBank/DDBJ whole genome shotgun (WGS) entry which is preliminary data.</text>
</comment>
<organism evidence="2 3">
    <name type="scientific">Candidatus Merdivivens pullicola</name>
    <dbReference type="NCBI Taxonomy" id="2840872"/>
    <lineage>
        <taxon>Bacteria</taxon>
        <taxon>Pseudomonadati</taxon>
        <taxon>Bacteroidota</taxon>
        <taxon>Bacteroidia</taxon>
        <taxon>Bacteroidales</taxon>
        <taxon>Muribaculaceae</taxon>
        <taxon>Muribaculaceae incertae sedis</taxon>
        <taxon>Candidatus Merdivivens</taxon>
    </lineage>
</organism>
<feature type="coiled-coil region" evidence="1">
    <location>
        <begin position="16"/>
        <end position="43"/>
    </location>
</feature>
<dbReference type="AlphaFoldDB" id="A0A9D9IGY9"/>
<evidence type="ECO:0000256" key="1">
    <source>
        <dbReference type="SAM" id="Coils"/>
    </source>
</evidence>
<sequence length="91" mass="10931">MGKAAINDSESVKKFCDELADTVESLEEQLRKTEQAMEDVYEGWKDEKFQKYKQEFDKDKDEIKPLCKDLMEYESDVLYPIYKILKEYEEQ</sequence>
<dbReference type="SUPFAM" id="SSF158414">
    <property type="entry name" value="HP0062-like"/>
    <property type="match status" value="1"/>
</dbReference>
<evidence type="ECO:0000313" key="3">
    <source>
        <dbReference type="Proteomes" id="UP000823604"/>
    </source>
</evidence>
<name>A0A9D9IGY9_9BACT</name>
<dbReference type="InterPro" id="IPR029013">
    <property type="entry name" value="HP0062-like_sf"/>
</dbReference>
<dbReference type="Gene3D" id="1.10.287.850">
    <property type="entry name" value="HP0062-like domain"/>
    <property type="match status" value="1"/>
</dbReference>
<reference evidence="2" key="2">
    <citation type="journal article" date="2021" name="PeerJ">
        <title>Extensive microbial diversity within the chicken gut microbiome revealed by metagenomics and culture.</title>
        <authorList>
            <person name="Gilroy R."/>
            <person name="Ravi A."/>
            <person name="Getino M."/>
            <person name="Pursley I."/>
            <person name="Horton D.L."/>
            <person name="Alikhan N.F."/>
            <person name="Baker D."/>
            <person name="Gharbi K."/>
            <person name="Hall N."/>
            <person name="Watson M."/>
            <person name="Adriaenssens E.M."/>
            <person name="Foster-Nyarko E."/>
            <person name="Jarju S."/>
            <person name="Secka A."/>
            <person name="Antonio M."/>
            <person name="Oren A."/>
            <person name="Chaudhuri R.R."/>
            <person name="La Ragione R."/>
            <person name="Hildebrand F."/>
            <person name="Pallen M.J."/>
        </authorList>
    </citation>
    <scope>NUCLEOTIDE SEQUENCE</scope>
    <source>
        <strain evidence="2">B1-8020</strain>
    </source>
</reference>
<dbReference type="EMBL" id="JADIMA010000032">
    <property type="protein sequence ID" value="MBO8472627.1"/>
    <property type="molecule type" value="Genomic_DNA"/>
</dbReference>
<reference evidence="2" key="1">
    <citation type="submission" date="2020-10" db="EMBL/GenBank/DDBJ databases">
        <authorList>
            <person name="Gilroy R."/>
        </authorList>
    </citation>
    <scope>NUCLEOTIDE SEQUENCE</scope>
    <source>
        <strain evidence="2">B1-8020</strain>
    </source>
</reference>
<keyword evidence="1" id="KW-0175">Coiled coil</keyword>
<evidence type="ECO:0000313" key="2">
    <source>
        <dbReference type="EMBL" id="MBO8472627.1"/>
    </source>
</evidence>